<dbReference type="Proteomes" id="UP000494106">
    <property type="component" value="Unassembled WGS sequence"/>
</dbReference>
<keyword evidence="3" id="KW-1015">Disulfide bond</keyword>
<evidence type="ECO:0000313" key="9">
    <source>
        <dbReference type="Proteomes" id="UP000494106"/>
    </source>
</evidence>
<name>A0A8S0YVF6_ARCPL</name>
<proteinExistence type="predicted"/>
<keyword evidence="9" id="KW-1185">Reference proteome</keyword>
<dbReference type="SMART" id="SM00280">
    <property type="entry name" value="KAZAL"/>
    <property type="match status" value="1"/>
</dbReference>
<comment type="caution">
    <text evidence="7">The sequence shown here is derived from an EMBL/GenBank/DDBJ whole genome shotgun (WGS) entry which is preliminary data.</text>
</comment>
<evidence type="ECO:0000313" key="10">
    <source>
        <dbReference type="Proteomes" id="UP000494256"/>
    </source>
</evidence>
<dbReference type="InterPro" id="IPR039932">
    <property type="entry name" value="Spink4-like"/>
</dbReference>
<comment type="subcellular location">
    <subcellularLocation>
        <location evidence="1">Secreted</location>
    </subcellularLocation>
</comment>
<evidence type="ECO:0000256" key="4">
    <source>
        <dbReference type="SAM" id="MobiDB-lite"/>
    </source>
</evidence>
<gene>
    <name evidence="8" type="ORF">APLA_LOCUS12132</name>
    <name evidence="7" type="ORF">APLA_LOCUS1657</name>
</gene>
<organism evidence="7 9">
    <name type="scientific">Arctia plantaginis</name>
    <name type="common">Wood tiger moth</name>
    <name type="synonym">Phalaena plantaginis</name>
    <dbReference type="NCBI Taxonomy" id="874455"/>
    <lineage>
        <taxon>Eukaryota</taxon>
        <taxon>Metazoa</taxon>
        <taxon>Ecdysozoa</taxon>
        <taxon>Arthropoda</taxon>
        <taxon>Hexapoda</taxon>
        <taxon>Insecta</taxon>
        <taxon>Pterygota</taxon>
        <taxon>Neoptera</taxon>
        <taxon>Endopterygota</taxon>
        <taxon>Lepidoptera</taxon>
        <taxon>Glossata</taxon>
        <taxon>Ditrysia</taxon>
        <taxon>Noctuoidea</taxon>
        <taxon>Erebidae</taxon>
        <taxon>Arctiinae</taxon>
        <taxon>Arctia</taxon>
    </lineage>
</organism>
<dbReference type="EMBL" id="CADEBD010000337">
    <property type="protein sequence ID" value="CAB3247828.1"/>
    <property type="molecule type" value="Genomic_DNA"/>
</dbReference>
<dbReference type="InterPro" id="IPR002350">
    <property type="entry name" value="Kazal_dom"/>
</dbReference>
<evidence type="ECO:0000313" key="8">
    <source>
        <dbReference type="EMBL" id="CAB3247828.1"/>
    </source>
</evidence>
<dbReference type="EMBL" id="CADEBC010000135">
    <property type="protein sequence ID" value="CAB3223451.1"/>
    <property type="molecule type" value="Genomic_DNA"/>
</dbReference>
<dbReference type="OrthoDB" id="6513408at2759"/>
<keyword evidence="2" id="KW-0964">Secreted</keyword>
<dbReference type="Proteomes" id="UP000494256">
    <property type="component" value="Unassembled WGS sequence"/>
</dbReference>
<evidence type="ECO:0000256" key="2">
    <source>
        <dbReference type="ARBA" id="ARBA00022525"/>
    </source>
</evidence>
<evidence type="ECO:0000256" key="3">
    <source>
        <dbReference type="ARBA" id="ARBA00023157"/>
    </source>
</evidence>
<reference evidence="9 10" key="1">
    <citation type="submission" date="2020-04" db="EMBL/GenBank/DDBJ databases">
        <authorList>
            <person name="Wallbank WR R."/>
            <person name="Pardo Diaz C."/>
            <person name="Kozak K."/>
            <person name="Martin S."/>
            <person name="Jiggins C."/>
            <person name="Moest M."/>
            <person name="Warren A I."/>
            <person name="Byers J.R.P. K."/>
            <person name="Montejo-Kovacevich G."/>
            <person name="Yen C E."/>
        </authorList>
    </citation>
    <scope>NUCLEOTIDE SEQUENCE [LARGE SCALE GENOMIC DNA]</scope>
</reference>
<feature type="domain" description="Kazal-like" evidence="6">
    <location>
        <begin position="365"/>
        <end position="418"/>
    </location>
</feature>
<dbReference type="Pfam" id="PF00050">
    <property type="entry name" value="Kazal_1"/>
    <property type="match status" value="1"/>
</dbReference>
<evidence type="ECO:0000313" key="7">
    <source>
        <dbReference type="EMBL" id="CAB3223451.1"/>
    </source>
</evidence>
<feature type="chain" id="PRO_5036272855" description="Kazal-like domain-containing protein" evidence="5">
    <location>
        <begin position="24"/>
        <end position="423"/>
    </location>
</feature>
<dbReference type="Gene3D" id="3.30.60.30">
    <property type="match status" value="1"/>
</dbReference>
<keyword evidence="5" id="KW-0732">Signal</keyword>
<dbReference type="InterPro" id="IPR036058">
    <property type="entry name" value="Kazal_dom_sf"/>
</dbReference>
<feature type="region of interest" description="Disordered" evidence="4">
    <location>
        <begin position="28"/>
        <end position="299"/>
    </location>
</feature>
<feature type="compositionally biased region" description="Polar residues" evidence="4">
    <location>
        <begin position="252"/>
        <end position="296"/>
    </location>
</feature>
<dbReference type="PANTHER" id="PTHR21179">
    <property type="entry name" value="SERINE-TYPE ENDOPEPTIDASE INHIBITOR"/>
    <property type="match status" value="1"/>
</dbReference>
<protein>
    <recommendedName>
        <fullName evidence="6">Kazal-like domain-containing protein</fullName>
    </recommendedName>
</protein>
<accession>A0A8S0YVF6</accession>
<dbReference type="GO" id="GO:0005576">
    <property type="term" value="C:extracellular region"/>
    <property type="evidence" value="ECO:0007669"/>
    <property type="project" value="UniProtKB-SubCell"/>
</dbReference>
<sequence>MIYIGADTFVFLLVFLEIKFLDAQVADKGGNQGDEITSVDSRFFDRGGRGHPNLRKPGRNGYPPSNYPGNSFFPNGNQNGNMQRPQPDFGWRPDGQYSNPGRPYQEPVRYPERYPANRPDNYPDSYPDYQGDTRYPSSNNVRPDDYDRNFRPGFNNMHENPNYQRPPYDNIPADRTEYPGYTDRPYSNGGRPFHQDDYTKPPGTPEDSRRPARYPLHNGRYPPQDIQGNPNQRPDGSSSDFRPDYPDDILNSHIQFPGNNIRPNQYAPNNNHQSNYPDNSNGNQFPYQGDINQDQGNYRPGANEVFQGNFNGLPPTRPQLPNNRPIDSINGPNTNDSADIPGKPVFVPSSNSPIGQVMFDGSTETPSQKQCEQTCPTTSEYNRVCGTNSVTYGNPGRFDCARNCGVAVSVLRKGTCPNDILLH</sequence>
<dbReference type="SUPFAM" id="SSF100895">
    <property type="entry name" value="Kazal-type serine protease inhibitors"/>
    <property type="match status" value="1"/>
</dbReference>
<dbReference type="GO" id="GO:0004867">
    <property type="term" value="F:serine-type endopeptidase inhibitor activity"/>
    <property type="evidence" value="ECO:0007669"/>
    <property type="project" value="InterPro"/>
</dbReference>
<evidence type="ECO:0000256" key="1">
    <source>
        <dbReference type="ARBA" id="ARBA00004613"/>
    </source>
</evidence>
<feature type="compositionally biased region" description="Polar residues" evidence="4">
    <location>
        <begin position="67"/>
        <end position="84"/>
    </location>
</feature>
<evidence type="ECO:0000256" key="5">
    <source>
        <dbReference type="SAM" id="SignalP"/>
    </source>
</evidence>
<dbReference type="PROSITE" id="PS51465">
    <property type="entry name" value="KAZAL_2"/>
    <property type="match status" value="1"/>
</dbReference>
<dbReference type="AlphaFoldDB" id="A0A8S0YVF6"/>
<feature type="compositionally biased region" description="Polar residues" evidence="4">
    <location>
        <begin position="226"/>
        <end position="240"/>
    </location>
</feature>
<feature type="signal peptide" evidence="5">
    <location>
        <begin position="1"/>
        <end position="23"/>
    </location>
</feature>
<dbReference type="CDD" id="cd00104">
    <property type="entry name" value="KAZAL_FS"/>
    <property type="match status" value="1"/>
</dbReference>
<evidence type="ECO:0000259" key="6">
    <source>
        <dbReference type="PROSITE" id="PS51465"/>
    </source>
</evidence>
<dbReference type="PANTHER" id="PTHR21179:SF0">
    <property type="entry name" value="SERINE PROTEASE INHIBITOR KAZAL-TYPE 4"/>
    <property type="match status" value="1"/>
</dbReference>